<proteinExistence type="predicted"/>
<gene>
    <name evidence="1" type="ORF">H2508_03445</name>
</gene>
<dbReference type="RefSeq" id="WP_182168976.1">
    <property type="nucleotide sequence ID" value="NZ_JACFXU010000013.1"/>
</dbReference>
<evidence type="ECO:0000313" key="1">
    <source>
        <dbReference type="EMBL" id="MBA6412158.1"/>
    </source>
</evidence>
<keyword evidence="2" id="KW-1185">Reference proteome</keyword>
<evidence type="ECO:0000313" key="2">
    <source>
        <dbReference type="Proteomes" id="UP000539350"/>
    </source>
</evidence>
<dbReference type="AlphaFoldDB" id="A0A7W2YJC6"/>
<dbReference type="Pfam" id="PF11828">
    <property type="entry name" value="DUF3348"/>
    <property type="match status" value="1"/>
</dbReference>
<name>A0A7W2YJC6_9GAMM</name>
<reference evidence="1 2" key="1">
    <citation type="submission" date="2020-07" db="EMBL/GenBank/DDBJ databases">
        <title>Halieaceae bacterium, F7430, whole genome shotgun sequencing project.</title>
        <authorList>
            <person name="Jiang S."/>
            <person name="Liu Z.W."/>
            <person name="Du Z.J."/>
        </authorList>
    </citation>
    <scope>NUCLEOTIDE SEQUENCE [LARGE SCALE GENOMIC DNA]</scope>
    <source>
        <strain evidence="1 2">F7430</strain>
    </source>
</reference>
<comment type="caution">
    <text evidence="1">The sequence shown here is derived from an EMBL/GenBank/DDBJ whole genome shotgun (WGS) entry which is preliminary data.</text>
</comment>
<protein>
    <submittedName>
        <fullName evidence="1">DUF3348 family protein</fullName>
    </submittedName>
</protein>
<organism evidence="1 2">
    <name type="scientific">Sediminihaliea albiluteola</name>
    <dbReference type="NCBI Taxonomy" id="2758564"/>
    <lineage>
        <taxon>Bacteria</taxon>
        <taxon>Pseudomonadati</taxon>
        <taxon>Pseudomonadota</taxon>
        <taxon>Gammaproteobacteria</taxon>
        <taxon>Cellvibrionales</taxon>
        <taxon>Halieaceae</taxon>
        <taxon>Sediminihaliea</taxon>
    </lineage>
</organism>
<dbReference type="Proteomes" id="UP000539350">
    <property type="component" value="Unassembled WGS sequence"/>
</dbReference>
<dbReference type="InterPro" id="IPR021783">
    <property type="entry name" value="DUF3348"/>
</dbReference>
<dbReference type="EMBL" id="JACFXU010000013">
    <property type="protein sequence ID" value="MBA6412158.1"/>
    <property type="molecule type" value="Genomic_DNA"/>
</dbReference>
<sequence length="229" mass="24755">MTRVAPSVTFVLPRLVSLLAEHTAAQGGVSHSQFARRLGDLIDLSNSVALSETLSLLGKQEFIAVDDHSAGGREDFLRVRAAMISAVLRSLFPGSGATRIRWPKVTDGEAPQAQAYRKFYAAHQGEMEARVRGLQERVRDTASGLSPELLKLASLDAAVGDSLLAHSRRLFASIPALVADRFEALESPAALDTTFRSEVQALLLAEIEARLLPVQGLIEAMDELTDRAL</sequence>
<accession>A0A7W2YJC6</accession>